<evidence type="ECO:0000259" key="2">
    <source>
        <dbReference type="Pfam" id="PF01935"/>
    </source>
</evidence>
<keyword evidence="3" id="KW-0238">DNA-binding</keyword>
<dbReference type="GO" id="GO:0003677">
    <property type="term" value="F:DNA binding"/>
    <property type="evidence" value="ECO:0007669"/>
    <property type="project" value="UniProtKB-KW"/>
</dbReference>
<gene>
    <name evidence="3" type="ORF">LR394_18895</name>
</gene>
<proteinExistence type="predicted"/>
<dbReference type="Proteomes" id="UP001138997">
    <property type="component" value="Unassembled WGS sequence"/>
</dbReference>
<comment type="caution">
    <text evidence="3">The sequence shown here is derived from an EMBL/GenBank/DDBJ whole genome shotgun (WGS) entry which is preliminary data.</text>
</comment>
<dbReference type="InterPro" id="IPR027417">
    <property type="entry name" value="P-loop_NTPase"/>
</dbReference>
<reference evidence="3" key="1">
    <citation type="submission" date="2021-11" db="EMBL/GenBank/DDBJ databases">
        <title>Streptomyces corallinus and Kineosporia corallina sp. nov., two new coral-derived marine actinobacteria.</title>
        <authorList>
            <person name="Buangrab K."/>
            <person name="Sutthacheep M."/>
            <person name="Yeemin T."/>
            <person name="Harunari E."/>
            <person name="Igarashi Y."/>
            <person name="Sripreechasak P."/>
            <person name="Kanchanasin P."/>
            <person name="Tanasupawat S."/>
            <person name="Phongsopitanun W."/>
        </authorList>
    </citation>
    <scope>NUCLEOTIDE SEQUENCE</scope>
    <source>
        <strain evidence="3">JCM 31032</strain>
    </source>
</reference>
<dbReference type="PANTHER" id="PTHR30121:SF11">
    <property type="entry name" value="AAA+ ATPASE DOMAIN-CONTAINING PROTEIN"/>
    <property type="match status" value="1"/>
</dbReference>
<dbReference type="Gene3D" id="3.40.50.300">
    <property type="entry name" value="P-loop containing nucleotide triphosphate hydrolases"/>
    <property type="match status" value="2"/>
</dbReference>
<evidence type="ECO:0000256" key="1">
    <source>
        <dbReference type="SAM" id="MobiDB-lite"/>
    </source>
</evidence>
<dbReference type="InterPro" id="IPR002789">
    <property type="entry name" value="HerA_central"/>
</dbReference>
<keyword evidence="4" id="KW-1185">Reference proteome</keyword>
<protein>
    <submittedName>
        <fullName evidence="3">Type IV secretion system DNA-binding domain-containing protein</fullName>
    </submittedName>
</protein>
<feature type="compositionally biased region" description="Low complexity" evidence="1">
    <location>
        <begin position="296"/>
        <end position="312"/>
    </location>
</feature>
<dbReference type="InterPro" id="IPR051162">
    <property type="entry name" value="T4SS_component"/>
</dbReference>
<name>A0A9X1NF90_9ACTN</name>
<organism evidence="3 4">
    <name type="scientific">Kineosporia babensis</name>
    <dbReference type="NCBI Taxonomy" id="499548"/>
    <lineage>
        <taxon>Bacteria</taxon>
        <taxon>Bacillati</taxon>
        <taxon>Actinomycetota</taxon>
        <taxon>Actinomycetes</taxon>
        <taxon>Kineosporiales</taxon>
        <taxon>Kineosporiaceae</taxon>
        <taxon>Kineosporia</taxon>
    </lineage>
</organism>
<dbReference type="EMBL" id="JAJOMB010000010">
    <property type="protein sequence ID" value="MCD5312980.1"/>
    <property type="molecule type" value="Genomic_DNA"/>
</dbReference>
<dbReference type="SUPFAM" id="SSF52540">
    <property type="entry name" value="P-loop containing nucleoside triphosphate hydrolases"/>
    <property type="match status" value="1"/>
</dbReference>
<dbReference type="PANTHER" id="PTHR30121">
    <property type="entry name" value="UNCHARACTERIZED PROTEIN YJGR-RELATED"/>
    <property type="match status" value="1"/>
</dbReference>
<feature type="domain" description="Helicase HerA central" evidence="2">
    <location>
        <begin position="458"/>
        <end position="515"/>
    </location>
</feature>
<evidence type="ECO:0000313" key="3">
    <source>
        <dbReference type="EMBL" id="MCD5312980.1"/>
    </source>
</evidence>
<sequence length="932" mass="100692">MPLLIPELRADSAGTQFDMPDPPASPIDLVAIVEWLMDRGPSDLLLILPTVFAIGAALLGFRWAWENSAVVPGPRWREQRMAENAHEILVRSPRIVGPGDASRLWANLAGLLRRSEWRRLLYGGPHVSLEYRWHARELQIVLWVPGNVPVEDVAAAVRATWRGATTDIRPATAPLPATASSGRVQASGVWLQPTMSQWFPVASADDQQSDPLRALIEAGARLRPEEHACLQVLAQPASARQSRQVRDGATGRSTGGFGAIDGGRVWGIVGRGITTVGLAAVDFFADMVRSLVDGGRSSSRSSTPRTATSSRSGAYNRSAGRFLDPIRDRASRQAVEKVAGPQWFVAVQVGVASTGGRAPTPAAEKGRLAGRVRALVAALGVLDPQSVPNRLQARPLARPSAALAARRMRHGFAASTAELATLAGLPTDLAVPGLDRARARSVPAPVKVVSGGRNTKVLGRSTDDGRAVALKMEDARQHLHVMGSTGTGKTTLLSHLILDDIRAGRGVVLIDPKGDLALDVLERFPAQHVHRLQVIDPSMEQASAFFNPLQVGEGSNPDVVVDNIVSTFASIYSKNWGTRMDDNLRVACLTLMRQPGPALEKVIPLLTDREFRKRYTRSLNDPALTGFWRPFEATPDAQQVQNTVPVLSRMRALMLRPFVRSTLAGGTSSFDMRQVLDGGVLIARLPKGELGEDGARLLGSLLLASVWQTALSRSNIPEPRRRDATCYVDEAHGVLNLSGNVGDMLAEARGYHLSFVLAHQHLDQMPPELRRGLSANTRNKAFFTMSPEDARELSRHTEPELEAEDLSRLETYTAAVRLMVDGGETPAFTIRTRAPVAPGAGGIELRTLRAALVAKAPPRTPEPAYGNGSEDPALSAYYRDVEQVQAEYGMESETWAGSSTGGGRAESGPTPGFPGRSGDDPDDENPQFRRRR</sequence>
<evidence type="ECO:0000313" key="4">
    <source>
        <dbReference type="Proteomes" id="UP001138997"/>
    </source>
</evidence>
<dbReference type="Pfam" id="PF01935">
    <property type="entry name" value="DUF87"/>
    <property type="match status" value="1"/>
</dbReference>
<dbReference type="AlphaFoldDB" id="A0A9X1NF90"/>
<accession>A0A9X1NF90</accession>
<dbReference type="CDD" id="cd01127">
    <property type="entry name" value="TrwB_TraG_TraD_VirD4"/>
    <property type="match status" value="1"/>
</dbReference>
<feature type="region of interest" description="Disordered" evidence="1">
    <location>
        <begin position="888"/>
        <end position="932"/>
    </location>
</feature>
<feature type="region of interest" description="Disordered" evidence="1">
    <location>
        <begin position="293"/>
        <end position="318"/>
    </location>
</feature>
<dbReference type="RefSeq" id="WP_231443750.1">
    <property type="nucleotide sequence ID" value="NZ_JAJOMB010000010.1"/>
</dbReference>